<evidence type="ECO:0000256" key="2">
    <source>
        <dbReference type="ARBA" id="ARBA00022723"/>
    </source>
</evidence>
<evidence type="ECO:0000256" key="1">
    <source>
        <dbReference type="ARBA" id="ARBA00005889"/>
    </source>
</evidence>
<dbReference type="InterPro" id="IPR006564">
    <property type="entry name" value="Znf_PMZ"/>
</dbReference>
<dbReference type="GO" id="GO:0006355">
    <property type="term" value="P:regulation of DNA-templated transcription"/>
    <property type="evidence" value="ECO:0007669"/>
    <property type="project" value="UniProtKB-UniRule"/>
</dbReference>
<dbReference type="AlphaFoldDB" id="A0A0A9GC20"/>
<evidence type="ECO:0000256" key="5">
    <source>
        <dbReference type="PROSITE-ProRule" id="PRU00325"/>
    </source>
</evidence>
<dbReference type="GO" id="GO:0005634">
    <property type="term" value="C:nucleus"/>
    <property type="evidence" value="ECO:0007669"/>
    <property type="project" value="UniProtKB-SubCell"/>
</dbReference>
<reference evidence="8" key="2">
    <citation type="journal article" date="2015" name="Data Brief">
        <title>Shoot transcriptome of the giant reed, Arundo donax.</title>
        <authorList>
            <person name="Barrero R.A."/>
            <person name="Guerrero F.D."/>
            <person name="Moolhuijzen P."/>
            <person name="Goolsby J.A."/>
            <person name="Tidwell J."/>
            <person name="Bellgard S.E."/>
            <person name="Bellgard M.I."/>
        </authorList>
    </citation>
    <scope>NUCLEOTIDE SEQUENCE</scope>
    <source>
        <tissue evidence="8">Shoot tissue taken approximately 20 cm above the soil surface</tissue>
    </source>
</reference>
<dbReference type="EMBL" id="GBRH01176887">
    <property type="protein sequence ID" value="JAE21009.1"/>
    <property type="molecule type" value="Transcribed_RNA"/>
</dbReference>
<keyword evidence="4 6" id="KW-0862">Zinc</keyword>
<keyword evidence="2 6" id="KW-0479">Metal-binding</keyword>
<sequence length="494" mass="57387">MVRYLRENNVSLSKVRCILGSMNGSMDNITFSKKRLKTICADIATDLMSDDMQKTFHTFIKMRNDDPNFVYAFQLDNQRRITALMWSSGNSRRMYSHFDDVVTFDTTYRTNLYKMPFGMFVGVNNHFQSVIYAGVLLTSEETPSFEWAFSEFVKMMGGKAPVTMLTDQCAAMGAAIRNVLKETVHRWCKWHVLKKVVEMLGHLFSSDKQFQDDFNKVVNHMLTKEEFEDSWHAMLGKFGLEGHPELNRAFDSRSLWAKAWFKDIFCARMTSTQRSESANNVLKNTVPCNAPLNLFVQQYSKLVKEQELADHEQEKKTKQRVIKLRFGWKIEDHAAKIYTKKVYELFLEELHKTTAFIVTQTENPHVYKLVHIESERRQKWSKVVFEVTVDEETSRYSCECGLYNHFGILCCHALLVMVQKGVTEIPDVHIMKRWTRAARENLAEHLLPHQEASIQRHSQALRHSVLENTVKDVVSLAESDAADFEYAMKHLGIL</sequence>
<dbReference type="PANTHER" id="PTHR31669:SF307">
    <property type="entry name" value="PROTEIN FAR1-RELATED SEQUENCE"/>
    <property type="match status" value="1"/>
</dbReference>
<keyword evidence="6" id="KW-0539">Nucleus</keyword>
<dbReference type="InterPro" id="IPR018289">
    <property type="entry name" value="MULE_transposase_dom"/>
</dbReference>
<comment type="subcellular location">
    <subcellularLocation>
        <location evidence="6">Nucleus</location>
    </subcellularLocation>
</comment>
<evidence type="ECO:0000259" key="7">
    <source>
        <dbReference type="PROSITE" id="PS50966"/>
    </source>
</evidence>
<proteinExistence type="inferred from homology"/>
<dbReference type="Pfam" id="PF04434">
    <property type="entry name" value="SWIM"/>
    <property type="match status" value="1"/>
</dbReference>
<protein>
    <recommendedName>
        <fullName evidence="6">Protein FAR1-RELATED SEQUENCE</fullName>
    </recommendedName>
</protein>
<evidence type="ECO:0000313" key="8">
    <source>
        <dbReference type="EMBL" id="JAE21009.1"/>
    </source>
</evidence>
<dbReference type="InterPro" id="IPR031052">
    <property type="entry name" value="FHY3/FAR1"/>
</dbReference>
<name>A0A0A9GC20_ARUDO</name>
<evidence type="ECO:0000256" key="3">
    <source>
        <dbReference type="ARBA" id="ARBA00022771"/>
    </source>
</evidence>
<dbReference type="PANTHER" id="PTHR31669">
    <property type="entry name" value="PROTEIN FAR1-RELATED SEQUENCE 10-RELATED"/>
    <property type="match status" value="1"/>
</dbReference>
<organism evidence="8">
    <name type="scientific">Arundo donax</name>
    <name type="common">Giant reed</name>
    <name type="synonym">Donax arundinaceus</name>
    <dbReference type="NCBI Taxonomy" id="35708"/>
    <lineage>
        <taxon>Eukaryota</taxon>
        <taxon>Viridiplantae</taxon>
        <taxon>Streptophyta</taxon>
        <taxon>Embryophyta</taxon>
        <taxon>Tracheophyta</taxon>
        <taxon>Spermatophyta</taxon>
        <taxon>Magnoliopsida</taxon>
        <taxon>Liliopsida</taxon>
        <taxon>Poales</taxon>
        <taxon>Poaceae</taxon>
        <taxon>PACMAD clade</taxon>
        <taxon>Arundinoideae</taxon>
        <taxon>Arundineae</taxon>
        <taxon>Arundo</taxon>
    </lineage>
</organism>
<dbReference type="GO" id="GO:0008270">
    <property type="term" value="F:zinc ion binding"/>
    <property type="evidence" value="ECO:0007669"/>
    <property type="project" value="UniProtKB-UniRule"/>
</dbReference>
<reference evidence="8" key="1">
    <citation type="submission" date="2014-09" db="EMBL/GenBank/DDBJ databases">
        <authorList>
            <person name="Magalhaes I.L.F."/>
            <person name="Oliveira U."/>
            <person name="Santos F.R."/>
            <person name="Vidigal T.H.D.A."/>
            <person name="Brescovit A.D."/>
            <person name="Santos A.J."/>
        </authorList>
    </citation>
    <scope>NUCLEOTIDE SEQUENCE</scope>
    <source>
        <tissue evidence="8">Shoot tissue taken approximately 20 cm above the soil surface</tissue>
    </source>
</reference>
<evidence type="ECO:0000256" key="4">
    <source>
        <dbReference type="ARBA" id="ARBA00022833"/>
    </source>
</evidence>
<dbReference type="Pfam" id="PF10551">
    <property type="entry name" value="MULE"/>
    <property type="match status" value="1"/>
</dbReference>
<dbReference type="SMART" id="SM00575">
    <property type="entry name" value="ZnF_PMZ"/>
    <property type="match status" value="1"/>
</dbReference>
<comment type="similarity">
    <text evidence="1 6">Belongs to the FHY3/FAR1 family.</text>
</comment>
<comment type="function">
    <text evidence="6">Putative transcription activator involved in regulating light control of development.</text>
</comment>
<dbReference type="InterPro" id="IPR007527">
    <property type="entry name" value="Znf_SWIM"/>
</dbReference>
<keyword evidence="3 5" id="KW-0863">Zinc-finger</keyword>
<feature type="domain" description="SWIM-type" evidence="7">
    <location>
        <begin position="385"/>
        <end position="421"/>
    </location>
</feature>
<accession>A0A0A9GC20</accession>
<dbReference type="PROSITE" id="PS50966">
    <property type="entry name" value="ZF_SWIM"/>
    <property type="match status" value="1"/>
</dbReference>
<evidence type="ECO:0000256" key="6">
    <source>
        <dbReference type="RuleBase" id="RU367018"/>
    </source>
</evidence>